<proteinExistence type="predicted"/>
<comment type="caution">
    <text evidence="1">The sequence shown here is derived from an EMBL/GenBank/DDBJ whole genome shotgun (WGS) entry which is preliminary data.</text>
</comment>
<accession>A0A7J6HBM0</accession>
<dbReference type="Proteomes" id="UP000583929">
    <property type="component" value="Unassembled WGS sequence"/>
</dbReference>
<dbReference type="EMBL" id="JAATIQ010000051">
    <property type="protein sequence ID" value="KAF4392716.1"/>
    <property type="molecule type" value="Genomic_DNA"/>
</dbReference>
<organism evidence="1 2">
    <name type="scientific">Cannabis sativa</name>
    <name type="common">Hemp</name>
    <name type="synonym">Marijuana</name>
    <dbReference type="NCBI Taxonomy" id="3483"/>
    <lineage>
        <taxon>Eukaryota</taxon>
        <taxon>Viridiplantae</taxon>
        <taxon>Streptophyta</taxon>
        <taxon>Embryophyta</taxon>
        <taxon>Tracheophyta</taxon>
        <taxon>Spermatophyta</taxon>
        <taxon>Magnoliopsida</taxon>
        <taxon>eudicotyledons</taxon>
        <taxon>Gunneridae</taxon>
        <taxon>Pentapetalae</taxon>
        <taxon>rosids</taxon>
        <taxon>fabids</taxon>
        <taxon>Rosales</taxon>
        <taxon>Cannabaceae</taxon>
        <taxon>Cannabis</taxon>
    </lineage>
</organism>
<gene>
    <name evidence="1" type="ORF">G4B88_029455</name>
</gene>
<name>A0A7J6HBM0_CANSA</name>
<evidence type="ECO:0000313" key="1">
    <source>
        <dbReference type="EMBL" id="KAF4392716.1"/>
    </source>
</evidence>
<protein>
    <submittedName>
        <fullName evidence="1">Uncharacterized protein</fullName>
    </submittedName>
</protein>
<dbReference type="AlphaFoldDB" id="A0A7J6HBM0"/>
<sequence>MFPGGGFFRQASSLLLLVDCSMTGFPVSWALLARLRSDPATKTISKNSIILIYQTPVINRRDGGSESSASLDGSTGKKRIRVGALPNALRPYCPFTPKACLLSRVPLPFSSSLESRSVGVLLYRPTTQLVFSTSSTDSLHVTNTAVLSKTNSALPNPSNGFTPLFPLLSVPCQSVDSRPSKDCRTSRLFIDRWVIPGGQRRKHLYESRRLDVQFDEGRFRSIRSLSIRKEGGMRM</sequence>
<reference evidence="1 2" key="1">
    <citation type="journal article" date="2020" name="bioRxiv">
        <title>Sequence and annotation of 42 cannabis genomes reveals extensive copy number variation in cannabinoid synthesis and pathogen resistance genes.</title>
        <authorList>
            <person name="Mckernan K.J."/>
            <person name="Helbert Y."/>
            <person name="Kane L.T."/>
            <person name="Ebling H."/>
            <person name="Zhang L."/>
            <person name="Liu B."/>
            <person name="Eaton Z."/>
            <person name="Mclaughlin S."/>
            <person name="Kingan S."/>
            <person name="Baybayan P."/>
            <person name="Concepcion G."/>
            <person name="Jordan M."/>
            <person name="Riva A."/>
            <person name="Barbazuk W."/>
            <person name="Harkins T."/>
        </authorList>
    </citation>
    <scope>NUCLEOTIDE SEQUENCE [LARGE SCALE GENOMIC DNA]</scope>
    <source>
        <strain evidence="2">cv. Jamaican Lion 4</strain>
        <tissue evidence="1">Leaf</tissue>
    </source>
</reference>
<keyword evidence="2" id="KW-1185">Reference proteome</keyword>
<evidence type="ECO:0000313" key="2">
    <source>
        <dbReference type="Proteomes" id="UP000583929"/>
    </source>
</evidence>